<sequence length="240" mass="27012">MLRKLRQRHTCYTTKFWMIYVYPERIIIYNKIQPGTIVMLQDFAEEEKRGALVVQTQAVVDQKERHSPGCVFRFGPNSCVRIRGHINLPDHSALLFPKVDNLSRSIMWPPGNPVFQVGCERGSQIWAASRACPIYWTANWVNNGWATLRWKGRERAFPETEPVPGGQTIFAGQPIVAARLLPPGADYDLGLAAENPQGPLAWCGALPTPNDPWWLKGPRAAPVVVPGRVPEMPIEYCTVL</sequence>
<organism evidence="1 2">
    <name type="scientific">Paratrimastix pyriformis</name>
    <dbReference type="NCBI Taxonomy" id="342808"/>
    <lineage>
        <taxon>Eukaryota</taxon>
        <taxon>Metamonada</taxon>
        <taxon>Preaxostyla</taxon>
        <taxon>Paratrimastigidae</taxon>
        <taxon>Paratrimastix</taxon>
    </lineage>
</organism>
<protein>
    <submittedName>
        <fullName evidence="1">Uncharacterized protein</fullName>
    </submittedName>
</protein>
<keyword evidence="2" id="KW-1185">Reference proteome</keyword>
<evidence type="ECO:0000313" key="1">
    <source>
        <dbReference type="EMBL" id="KAJ4461145.1"/>
    </source>
</evidence>
<accession>A0ABQ8UWK1</accession>
<name>A0ABQ8UWK1_9EUKA</name>
<gene>
    <name evidence="1" type="ORF">PAPYR_2608</name>
</gene>
<dbReference type="Proteomes" id="UP001141327">
    <property type="component" value="Unassembled WGS sequence"/>
</dbReference>
<comment type="caution">
    <text evidence="1">The sequence shown here is derived from an EMBL/GenBank/DDBJ whole genome shotgun (WGS) entry which is preliminary data.</text>
</comment>
<proteinExistence type="predicted"/>
<reference evidence="1" key="1">
    <citation type="journal article" date="2022" name="bioRxiv">
        <title>Genomics of Preaxostyla Flagellates Illuminates Evolutionary Transitions and the Path Towards Mitochondrial Loss.</title>
        <authorList>
            <person name="Novak L.V.F."/>
            <person name="Treitli S.C."/>
            <person name="Pyrih J."/>
            <person name="Halakuc P."/>
            <person name="Pipaliya S.V."/>
            <person name="Vacek V."/>
            <person name="Brzon O."/>
            <person name="Soukal P."/>
            <person name="Eme L."/>
            <person name="Dacks J.B."/>
            <person name="Karnkowska A."/>
            <person name="Elias M."/>
            <person name="Hampl V."/>
        </authorList>
    </citation>
    <scope>NUCLEOTIDE SEQUENCE</scope>
    <source>
        <strain evidence="1">RCP-MX</strain>
    </source>
</reference>
<evidence type="ECO:0000313" key="2">
    <source>
        <dbReference type="Proteomes" id="UP001141327"/>
    </source>
</evidence>
<dbReference type="EMBL" id="JAPMOS010000009">
    <property type="protein sequence ID" value="KAJ4461145.1"/>
    <property type="molecule type" value="Genomic_DNA"/>
</dbReference>